<accession>A0A2V1K6I8</accession>
<keyword evidence="11" id="KW-1185">Reference proteome</keyword>
<feature type="transmembrane region" description="Helical" evidence="9">
    <location>
        <begin position="439"/>
        <end position="459"/>
    </location>
</feature>
<keyword evidence="2" id="KW-1003">Cell membrane</keyword>
<evidence type="ECO:0000256" key="7">
    <source>
        <dbReference type="ARBA" id="ARBA00023136"/>
    </source>
</evidence>
<dbReference type="GO" id="GO:0015648">
    <property type="term" value="F:lipid-linked peptidoglycan transporter activity"/>
    <property type="evidence" value="ECO:0007669"/>
    <property type="project" value="TreeGrafter"/>
</dbReference>
<organism evidence="10 11">
    <name type="scientific">Ancrocorticia populi</name>
    <dbReference type="NCBI Taxonomy" id="2175228"/>
    <lineage>
        <taxon>Bacteria</taxon>
        <taxon>Bacillati</taxon>
        <taxon>Actinomycetota</taxon>
        <taxon>Actinomycetes</taxon>
        <taxon>Actinomycetales</taxon>
        <taxon>Actinomycetaceae</taxon>
        <taxon>Ancrocorticia</taxon>
    </lineage>
</organism>
<feature type="transmembrane region" description="Helical" evidence="9">
    <location>
        <begin position="148"/>
        <end position="174"/>
    </location>
</feature>
<feature type="transmembrane region" description="Helical" evidence="9">
    <location>
        <begin position="360"/>
        <end position="383"/>
    </location>
</feature>
<dbReference type="Proteomes" id="UP000245283">
    <property type="component" value="Unassembled WGS sequence"/>
</dbReference>
<dbReference type="CDD" id="cd13123">
    <property type="entry name" value="MATE_MurJ_like"/>
    <property type="match status" value="1"/>
</dbReference>
<dbReference type="GO" id="GO:0008360">
    <property type="term" value="P:regulation of cell shape"/>
    <property type="evidence" value="ECO:0007669"/>
    <property type="project" value="UniProtKB-KW"/>
</dbReference>
<dbReference type="PRINTS" id="PR01806">
    <property type="entry name" value="VIRFACTRMVIN"/>
</dbReference>
<dbReference type="PANTHER" id="PTHR47019:SF1">
    <property type="entry name" value="LIPID II FLIPPASE MURJ"/>
    <property type="match status" value="1"/>
</dbReference>
<dbReference type="InterPro" id="IPR004268">
    <property type="entry name" value="MurJ"/>
</dbReference>
<dbReference type="OrthoDB" id="9786339at2"/>
<dbReference type="AlphaFoldDB" id="A0A2V1K6I8"/>
<dbReference type="GO" id="GO:0034204">
    <property type="term" value="P:lipid translocation"/>
    <property type="evidence" value="ECO:0007669"/>
    <property type="project" value="TreeGrafter"/>
</dbReference>
<feature type="region of interest" description="Disordered" evidence="8">
    <location>
        <begin position="1"/>
        <end position="68"/>
    </location>
</feature>
<keyword evidence="4" id="KW-0133">Cell shape</keyword>
<feature type="transmembrane region" description="Helical" evidence="9">
    <location>
        <begin position="74"/>
        <end position="97"/>
    </location>
</feature>
<dbReference type="Pfam" id="PF03023">
    <property type="entry name" value="MurJ"/>
    <property type="match status" value="1"/>
</dbReference>
<feature type="transmembrane region" description="Helical" evidence="9">
    <location>
        <begin position="533"/>
        <end position="555"/>
    </location>
</feature>
<feature type="transmembrane region" description="Helical" evidence="9">
    <location>
        <begin position="117"/>
        <end position="136"/>
    </location>
</feature>
<sequence length="616" mass="66672">MRSAAAARTDVTTEIPIVRPTQRPDDPPRRRRGAAREDRVRQTGQLPRVQPEQRPEQTEPPQEEQKSVARSSAIMFLGTLVSRVLGLVRSPILLGAVVSVNAPVANSFDVANKLPNLIYMVIIGGLVNAVLVPAIVRATKQSDDDGQAFINKLLTVAIVLLGLATLVITLAAPLVVKLFASTMDAPWFDVTVAFAYWCLPQIFFYGMYTVLGQILNARENFGPYMWAPALNNVIAILGLVLILGIYGSHDPATAGDTGIWDGTRIAMLGGVHTLGIIMQAVILIWPLRRLGFSYRPDFKWRGSGLGDAGRASWWILLSMIGGMVPTMVQSNMAAGATARAQQMGIPFDEVAGNATYTSAYTIYSIPTSLIVVSISTAMFTRLAKHAADRNMVAMRRDTSKTLRMVSTLMLLCTVLIVVLAVPASRFIAPTIAPEATITLSRVLIAMALGLVSIGAVNVLDRAFYAFEDTRLAFILNLPFQVLGVIGFAVCGLLPPQWVVVGIGLVMTLTNTGAAFLLGYALRGKMGRIDGKRILITHLKLLAISLVVGLIGILAMRWATGVFHPEASFMSSVLVMIVLAPILTIMYFGLMKLWKMPELVSLEGPARGVLRKLGINK</sequence>
<feature type="transmembrane region" description="Helical" evidence="9">
    <location>
        <begin position="404"/>
        <end position="427"/>
    </location>
</feature>
<keyword evidence="7 9" id="KW-0472">Membrane</keyword>
<proteinExistence type="predicted"/>
<keyword evidence="5" id="KW-0573">Peptidoglycan synthesis</keyword>
<dbReference type="EMBL" id="QETB01000005">
    <property type="protein sequence ID" value="PWF25873.1"/>
    <property type="molecule type" value="Genomic_DNA"/>
</dbReference>
<gene>
    <name evidence="10" type="ORF">DD236_10425</name>
</gene>
<feature type="transmembrane region" description="Helical" evidence="9">
    <location>
        <begin position="224"/>
        <end position="245"/>
    </location>
</feature>
<evidence type="ECO:0000256" key="5">
    <source>
        <dbReference type="ARBA" id="ARBA00022984"/>
    </source>
</evidence>
<name>A0A2V1K6I8_9ACTO</name>
<feature type="transmembrane region" description="Helical" evidence="9">
    <location>
        <begin position="567"/>
        <end position="589"/>
    </location>
</feature>
<evidence type="ECO:0000313" key="10">
    <source>
        <dbReference type="EMBL" id="PWF25873.1"/>
    </source>
</evidence>
<feature type="transmembrane region" description="Helical" evidence="9">
    <location>
        <begin position="471"/>
        <end position="494"/>
    </location>
</feature>
<evidence type="ECO:0000256" key="3">
    <source>
        <dbReference type="ARBA" id="ARBA00022692"/>
    </source>
</evidence>
<feature type="transmembrane region" description="Helical" evidence="9">
    <location>
        <begin position="265"/>
        <end position="287"/>
    </location>
</feature>
<feature type="compositionally biased region" description="Basic and acidic residues" evidence="8">
    <location>
        <begin position="22"/>
        <end position="41"/>
    </location>
</feature>
<evidence type="ECO:0000256" key="6">
    <source>
        <dbReference type="ARBA" id="ARBA00022989"/>
    </source>
</evidence>
<reference evidence="11" key="1">
    <citation type="submission" date="2018-05" db="EMBL/GenBank/DDBJ databases">
        <authorList>
            <person name="Li Y."/>
        </authorList>
    </citation>
    <scope>NUCLEOTIDE SEQUENCE [LARGE SCALE GENOMIC DNA]</scope>
    <source>
        <strain evidence="11">sk1b4</strain>
    </source>
</reference>
<keyword evidence="6 9" id="KW-1133">Transmembrane helix</keyword>
<comment type="subcellular location">
    <subcellularLocation>
        <location evidence="1">Cell membrane</location>
        <topology evidence="1">Multi-pass membrane protein</topology>
    </subcellularLocation>
</comment>
<evidence type="ECO:0000256" key="2">
    <source>
        <dbReference type="ARBA" id="ARBA00022475"/>
    </source>
</evidence>
<feature type="transmembrane region" description="Helical" evidence="9">
    <location>
        <begin position="308"/>
        <end position="328"/>
    </location>
</feature>
<dbReference type="GO" id="GO:0005886">
    <property type="term" value="C:plasma membrane"/>
    <property type="evidence" value="ECO:0007669"/>
    <property type="project" value="UniProtKB-SubCell"/>
</dbReference>
<comment type="caution">
    <text evidence="10">The sequence shown here is derived from an EMBL/GenBank/DDBJ whole genome shotgun (WGS) entry which is preliminary data.</text>
</comment>
<evidence type="ECO:0000256" key="4">
    <source>
        <dbReference type="ARBA" id="ARBA00022960"/>
    </source>
</evidence>
<feature type="transmembrane region" description="Helical" evidence="9">
    <location>
        <begin position="194"/>
        <end position="212"/>
    </location>
</feature>
<dbReference type="GO" id="GO:0009252">
    <property type="term" value="P:peptidoglycan biosynthetic process"/>
    <property type="evidence" value="ECO:0007669"/>
    <property type="project" value="UniProtKB-KW"/>
</dbReference>
<protein>
    <submittedName>
        <fullName evidence="10">Virulence factor MviN</fullName>
    </submittedName>
</protein>
<evidence type="ECO:0000256" key="1">
    <source>
        <dbReference type="ARBA" id="ARBA00004651"/>
    </source>
</evidence>
<keyword evidence="3 9" id="KW-0812">Transmembrane</keyword>
<feature type="transmembrane region" description="Helical" evidence="9">
    <location>
        <begin position="500"/>
        <end position="521"/>
    </location>
</feature>
<dbReference type="PANTHER" id="PTHR47019">
    <property type="entry name" value="LIPID II FLIPPASE MURJ"/>
    <property type="match status" value="1"/>
</dbReference>
<evidence type="ECO:0000256" key="8">
    <source>
        <dbReference type="SAM" id="MobiDB-lite"/>
    </source>
</evidence>
<dbReference type="InterPro" id="IPR051050">
    <property type="entry name" value="Lipid_II_flippase_MurJ/MviN"/>
</dbReference>
<evidence type="ECO:0000256" key="9">
    <source>
        <dbReference type="SAM" id="Phobius"/>
    </source>
</evidence>
<evidence type="ECO:0000313" key="11">
    <source>
        <dbReference type="Proteomes" id="UP000245283"/>
    </source>
</evidence>
<feature type="compositionally biased region" description="Basic and acidic residues" evidence="8">
    <location>
        <begin position="51"/>
        <end position="67"/>
    </location>
</feature>